<keyword evidence="4 9" id="KW-0812">Transmembrane</keyword>
<evidence type="ECO:0000256" key="9">
    <source>
        <dbReference type="SAM" id="Phobius"/>
    </source>
</evidence>
<dbReference type="CDD" id="cd12914">
    <property type="entry name" value="PDC1_DGC_like"/>
    <property type="match status" value="1"/>
</dbReference>
<comment type="similarity">
    <text evidence="7">Belongs to the methyl-accepting chemotaxis (MCP) protein family.</text>
</comment>
<evidence type="ECO:0000256" key="1">
    <source>
        <dbReference type="ARBA" id="ARBA00004651"/>
    </source>
</evidence>
<evidence type="ECO:0000313" key="12">
    <source>
        <dbReference type="EMBL" id="HIS63866.1"/>
    </source>
</evidence>
<dbReference type="GO" id="GO:0006935">
    <property type="term" value="P:chemotaxis"/>
    <property type="evidence" value="ECO:0007669"/>
    <property type="project" value="UniProtKB-KW"/>
</dbReference>
<evidence type="ECO:0000259" key="11">
    <source>
        <dbReference type="PROSITE" id="PS50885"/>
    </source>
</evidence>
<dbReference type="Pfam" id="PF02743">
    <property type="entry name" value="dCache_1"/>
    <property type="match status" value="1"/>
</dbReference>
<keyword evidence="6 9" id="KW-0472">Membrane</keyword>
<reference evidence="12" key="1">
    <citation type="submission" date="2020-10" db="EMBL/GenBank/DDBJ databases">
        <authorList>
            <person name="Gilroy R."/>
        </authorList>
    </citation>
    <scope>NUCLEOTIDE SEQUENCE</scope>
    <source>
        <strain evidence="12">ChiBcec16-1751</strain>
    </source>
</reference>
<protein>
    <submittedName>
        <fullName evidence="12">HAMP domain-containing protein</fullName>
    </submittedName>
</protein>
<dbReference type="InterPro" id="IPR051310">
    <property type="entry name" value="MCP_chemotaxis"/>
</dbReference>
<dbReference type="InterPro" id="IPR029151">
    <property type="entry name" value="Sensor-like_sf"/>
</dbReference>
<reference evidence="12" key="2">
    <citation type="journal article" date="2021" name="PeerJ">
        <title>Extensive microbial diversity within the chicken gut microbiome revealed by metagenomics and culture.</title>
        <authorList>
            <person name="Gilroy R."/>
            <person name="Ravi A."/>
            <person name="Getino M."/>
            <person name="Pursley I."/>
            <person name="Horton D.L."/>
            <person name="Alikhan N.F."/>
            <person name="Baker D."/>
            <person name="Gharbi K."/>
            <person name="Hall N."/>
            <person name="Watson M."/>
            <person name="Adriaenssens E.M."/>
            <person name="Foster-Nyarko E."/>
            <person name="Jarju S."/>
            <person name="Secka A."/>
            <person name="Antonio M."/>
            <person name="Oren A."/>
            <person name="Chaudhuri R.R."/>
            <person name="La Ragione R."/>
            <person name="Hildebrand F."/>
            <person name="Pallen M.J."/>
        </authorList>
    </citation>
    <scope>NUCLEOTIDE SEQUENCE</scope>
    <source>
        <strain evidence="12">ChiBcec16-1751</strain>
    </source>
</reference>
<feature type="domain" description="Methyl-accepting transducer" evidence="10">
    <location>
        <begin position="409"/>
        <end position="638"/>
    </location>
</feature>
<dbReference type="CDD" id="cd12912">
    <property type="entry name" value="PDC2_MCP_like"/>
    <property type="match status" value="1"/>
</dbReference>
<evidence type="ECO:0000256" key="2">
    <source>
        <dbReference type="ARBA" id="ARBA00022475"/>
    </source>
</evidence>
<name>A0A9D1F882_9FIRM</name>
<dbReference type="GO" id="GO:0005886">
    <property type="term" value="C:plasma membrane"/>
    <property type="evidence" value="ECO:0007669"/>
    <property type="project" value="UniProtKB-SubCell"/>
</dbReference>
<comment type="caution">
    <text evidence="12">The sequence shown here is derived from an EMBL/GenBank/DDBJ whole genome shotgun (WGS) entry which is preliminary data.</text>
</comment>
<dbReference type="Gene3D" id="1.10.287.950">
    <property type="entry name" value="Methyl-accepting chemotaxis protein"/>
    <property type="match status" value="1"/>
</dbReference>
<dbReference type="Pfam" id="PF00015">
    <property type="entry name" value="MCPsignal"/>
    <property type="match status" value="1"/>
</dbReference>
<dbReference type="Proteomes" id="UP000886741">
    <property type="component" value="Unassembled WGS sequence"/>
</dbReference>
<evidence type="ECO:0000256" key="7">
    <source>
        <dbReference type="ARBA" id="ARBA00029447"/>
    </source>
</evidence>
<feature type="transmembrane region" description="Helical" evidence="9">
    <location>
        <begin position="281"/>
        <end position="300"/>
    </location>
</feature>
<proteinExistence type="inferred from homology"/>
<feature type="domain" description="HAMP" evidence="11">
    <location>
        <begin position="304"/>
        <end position="357"/>
    </location>
</feature>
<keyword evidence="3" id="KW-0145">Chemotaxis</keyword>
<dbReference type="GO" id="GO:0007165">
    <property type="term" value="P:signal transduction"/>
    <property type="evidence" value="ECO:0007669"/>
    <property type="project" value="UniProtKB-KW"/>
</dbReference>
<keyword evidence="8" id="KW-0807">Transducer</keyword>
<keyword evidence="5 9" id="KW-1133">Transmembrane helix</keyword>
<evidence type="ECO:0000256" key="5">
    <source>
        <dbReference type="ARBA" id="ARBA00022989"/>
    </source>
</evidence>
<dbReference type="Gene3D" id="6.10.340.10">
    <property type="match status" value="1"/>
</dbReference>
<dbReference type="Pfam" id="PF00672">
    <property type="entry name" value="HAMP"/>
    <property type="match status" value="1"/>
</dbReference>
<evidence type="ECO:0000256" key="8">
    <source>
        <dbReference type="PROSITE-ProRule" id="PRU00284"/>
    </source>
</evidence>
<dbReference type="AlphaFoldDB" id="A0A9D1F882"/>
<dbReference type="SUPFAM" id="SSF58104">
    <property type="entry name" value="Methyl-accepting chemotaxis protein (MCP) signaling domain"/>
    <property type="match status" value="1"/>
</dbReference>
<gene>
    <name evidence="12" type="ORF">IAA83_00665</name>
</gene>
<dbReference type="PROSITE" id="PS50885">
    <property type="entry name" value="HAMP"/>
    <property type="match status" value="1"/>
</dbReference>
<dbReference type="CDD" id="cd11386">
    <property type="entry name" value="MCP_signal"/>
    <property type="match status" value="1"/>
</dbReference>
<dbReference type="EMBL" id="DVJJ01000016">
    <property type="protein sequence ID" value="HIS63866.1"/>
    <property type="molecule type" value="Genomic_DNA"/>
</dbReference>
<accession>A0A9D1F882</accession>
<dbReference type="InterPro" id="IPR033479">
    <property type="entry name" value="dCache_1"/>
</dbReference>
<evidence type="ECO:0000313" key="13">
    <source>
        <dbReference type="Proteomes" id="UP000886741"/>
    </source>
</evidence>
<sequence>MKSIQRKIAIRVLSMIGVAALLCGGIGIFTNFNNSQNLLSQNLEATATLAAERVYFELTSYENAVVSLGMVPQLSNSTPVSEKQEIVQQWVDTYGMARGNLLDTSGNSLFDGNNYADREYFQKAMDGEVWISTPTISKITGELSIMVAAPVWRDGKVNSSVAGVVYVVPPETFLNNIVNTIHISENSAAYVISSDGTTIADPDISLVAKENIETQAKTDSDYSDLAAIHAKMRNGETGQGSYSLDGVKKSVGYAPIPGTDGWSIAVNAYTSDFMGSTYRSIFLIFGILVAVLIIGSLITIRISRSISQPIQVCARRLEQLSQGDLTTPAPQLQRDDEIGILATATTGIVATLTGLIHDIDHVLGEMAKGNFRVTSQNYELYRGDMSQILTSLRNIKYNLNDTLRQMDTAAAQVSAGADQVSSGAQALAQGATEQASAVQELSATVADINTGVQNNTAAAQTAKEKANAAGTQVTLSNEKMHELRDAMATILEGHQEIGQIITTIENIAFQTNILALNAAVEAARAGNAGKGFAVVADEVRNLASKSDQAAKHTKELIEHSTVSVEEGSRLSEEVTATLDESKELTSVAVTYIEQVVENAMNEANAIAQITEGIDQIASVVQTNSATAEESAAASEELSGQAQLLKELADRFQLQEDTSRAGAN</sequence>
<keyword evidence="2" id="KW-1003">Cell membrane</keyword>
<dbReference type="SUPFAM" id="SSF103190">
    <property type="entry name" value="Sensory domain-like"/>
    <property type="match status" value="1"/>
</dbReference>
<evidence type="ECO:0000259" key="10">
    <source>
        <dbReference type="PROSITE" id="PS50111"/>
    </source>
</evidence>
<organism evidence="12 13">
    <name type="scientific">Candidatus Avoscillospira avistercoris</name>
    <dbReference type="NCBI Taxonomy" id="2840707"/>
    <lineage>
        <taxon>Bacteria</taxon>
        <taxon>Bacillati</taxon>
        <taxon>Bacillota</taxon>
        <taxon>Clostridia</taxon>
        <taxon>Eubacteriales</taxon>
        <taxon>Oscillospiraceae</taxon>
        <taxon>Oscillospiraceae incertae sedis</taxon>
        <taxon>Candidatus Avoscillospira</taxon>
    </lineage>
</organism>
<dbReference type="Gene3D" id="3.30.450.20">
    <property type="entry name" value="PAS domain"/>
    <property type="match status" value="1"/>
</dbReference>
<dbReference type="PROSITE" id="PS50111">
    <property type="entry name" value="CHEMOTAXIS_TRANSDUC_2"/>
    <property type="match status" value="1"/>
</dbReference>
<dbReference type="PANTHER" id="PTHR43531">
    <property type="entry name" value="PROTEIN ICFG"/>
    <property type="match status" value="1"/>
</dbReference>
<dbReference type="InterPro" id="IPR004089">
    <property type="entry name" value="MCPsignal_dom"/>
</dbReference>
<dbReference type="CDD" id="cd06225">
    <property type="entry name" value="HAMP"/>
    <property type="match status" value="1"/>
</dbReference>
<dbReference type="SMART" id="SM00283">
    <property type="entry name" value="MA"/>
    <property type="match status" value="1"/>
</dbReference>
<evidence type="ECO:0000256" key="6">
    <source>
        <dbReference type="ARBA" id="ARBA00023136"/>
    </source>
</evidence>
<dbReference type="PANTHER" id="PTHR43531:SF11">
    <property type="entry name" value="METHYL-ACCEPTING CHEMOTAXIS PROTEIN 3"/>
    <property type="match status" value="1"/>
</dbReference>
<evidence type="ECO:0000256" key="3">
    <source>
        <dbReference type="ARBA" id="ARBA00022500"/>
    </source>
</evidence>
<dbReference type="PRINTS" id="PR00260">
    <property type="entry name" value="CHEMTRNSDUCR"/>
</dbReference>
<comment type="subcellular location">
    <subcellularLocation>
        <location evidence="1">Cell membrane</location>
        <topology evidence="1">Multi-pass membrane protein</topology>
    </subcellularLocation>
</comment>
<dbReference type="GO" id="GO:0004888">
    <property type="term" value="F:transmembrane signaling receptor activity"/>
    <property type="evidence" value="ECO:0007669"/>
    <property type="project" value="InterPro"/>
</dbReference>
<dbReference type="SMART" id="SM00304">
    <property type="entry name" value="HAMP"/>
    <property type="match status" value="1"/>
</dbReference>
<dbReference type="InterPro" id="IPR004090">
    <property type="entry name" value="Chemotax_Me-accpt_rcpt"/>
</dbReference>
<dbReference type="InterPro" id="IPR003660">
    <property type="entry name" value="HAMP_dom"/>
</dbReference>
<evidence type="ECO:0000256" key="4">
    <source>
        <dbReference type="ARBA" id="ARBA00022692"/>
    </source>
</evidence>
<feature type="transmembrane region" description="Helical" evidence="9">
    <location>
        <begin position="12"/>
        <end position="32"/>
    </location>
</feature>